<dbReference type="Pfam" id="PF06580">
    <property type="entry name" value="His_kinase"/>
    <property type="match status" value="1"/>
</dbReference>
<keyword evidence="3" id="KW-0418">Kinase</keyword>
<evidence type="ECO:0000256" key="1">
    <source>
        <dbReference type="SAM" id="Phobius"/>
    </source>
</evidence>
<dbReference type="PANTHER" id="PTHR34220:SF7">
    <property type="entry name" value="SENSOR HISTIDINE KINASE YPDA"/>
    <property type="match status" value="1"/>
</dbReference>
<keyword evidence="4" id="KW-1185">Reference proteome</keyword>
<feature type="domain" description="Signal transduction histidine kinase internal region" evidence="2">
    <location>
        <begin position="162"/>
        <end position="241"/>
    </location>
</feature>
<feature type="transmembrane region" description="Helical" evidence="1">
    <location>
        <begin position="118"/>
        <end position="143"/>
    </location>
</feature>
<proteinExistence type="predicted"/>
<comment type="caution">
    <text evidence="3">The sequence shown here is derived from an EMBL/GenBank/DDBJ whole genome shotgun (WGS) entry which is preliminary data.</text>
</comment>
<accession>A0A8J7FS06</accession>
<dbReference type="Proteomes" id="UP000608754">
    <property type="component" value="Unassembled WGS sequence"/>
</dbReference>
<dbReference type="SUPFAM" id="SSF55874">
    <property type="entry name" value="ATPase domain of HSP90 chaperone/DNA topoisomerase II/histidine kinase"/>
    <property type="match status" value="1"/>
</dbReference>
<dbReference type="InterPro" id="IPR036890">
    <property type="entry name" value="HATPase_C_sf"/>
</dbReference>
<sequence>MKHISISKKNGLKIIFIFWMIYFLFDIIVNGLSNLEVNRTFFHAKSIFTYTIYIVLLLTILFNYFIIAPKFLKSINWKNIFISLFLSFTFFILIRFVIEQFLTNYLFDIVNYHPKTGVLFYIFDNFHYASFVVFCSFFLWIVIDLIQTHELNQQIEREKSKAEIQFLKAQLNPHFLFNTLNNIYSLVQFKPELALKGIEDLSSIMRFTTYETNKDQIEIEKEIDYIQQYLALEKLRFGEQFFVEYETNIKNKHQHIYPYIISPLIENALKHGVVKDSNQPIKINIDLDSEFCRVEVKNKINVNQKDSTTGIGLDNLRKRLDFYFVNNYVLELKSDENMFNVELKFPVNEQN</sequence>
<keyword evidence="3" id="KW-0808">Transferase</keyword>
<reference evidence="3" key="1">
    <citation type="submission" date="2020-10" db="EMBL/GenBank/DDBJ databases">
        <authorList>
            <person name="Lu T."/>
            <person name="Wang Q."/>
            <person name="Han X."/>
        </authorList>
    </citation>
    <scope>NUCLEOTIDE SEQUENCE</scope>
    <source>
        <strain evidence="3">WQ 117</strain>
    </source>
</reference>
<dbReference type="PANTHER" id="PTHR34220">
    <property type="entry name" value="SENSOR HISTIDINE KINASE YPDA"/>
    <property type="match status" value="1"/>
</dbReference>
<feature type="transmembrane region" description="Helical" evidence="1">
    <location>
        <begin position="47"/>
        <end position="67"/>
    </location>
</feature>
<keyword evidence="1" id="KW-1133">Transmembrane helix</keyword>
<dbReference type="RefSeq" id="WP_194182022.1">
    <property type="nucleotide sequence ID" value="NZ_JADGIK010000002.1"/>
</dbReference>
<evidence type="ECO:0000313" key="4">
    <source>
        <dbReference type="Proteomes" id="UP000608754"/>
    </source>
</evidence>
<dbReference type="EMBL" id="JADGIK010000002">
    <property type="protein sequence ID" value="MBF0596487.1"/>
    <property type="molecule type" value="Genomic_DNA"/>
</dbReference>
<dbReference type="InterPro" id="IPR010559">
    <property type="entry name" value="Sig_transdc_His_kin_internal"/>
</dbReference>
<gene>
    <name evidence="3" type="ORF">IM532_03265</name>
</gene>
<feature type="transmembrane region" description="Helical" evidence="1">
    <location>
        <begin position="79"/>
        <end position="98"/>
    </location>
</feature>
<dbReference type="GO" id="GO:0016020">
    <property type="term" value="C:membrane"/>
    <property type="evidence" value="ECO:0007669"/>
    <property type="project" value="InterPro"/>
</dbReference>
<dbReference type="AlphaFoldDB" id="A0A8J7FS06"/>
<evidence type="ECO:0000313" key="3">
    <source>
        <dbReference type="EMBL" id="MBF0596487.1"/>
    </source>
</evidence>
<keyword evidence="1" id="KW-0812">Transmembrane</keyword>
<dbReference type="GO" id="GO:0000155">
    <property type="term" value="F:phosphorelay sensor kinase activity"/>
    <property type="evidence" value="ECO:0007669"/>
    <property type="project" value="InterPro"/>
</dbReference>
<keyword evidence="1" id="KW-0472">Membrane</keyword>
<evidence type="ECO:0000259" key="2">
    <source>
        <dbReference type="Pfam" id="PF06580"/>
    </source>
</evidence>
<name>A0A8J7FS06_9FLAO</name>
<dbReference type="InterPro" id="IPR050640">
    <property type="entry name" value="Bact_2-comp_sensor_kinase"/>
</dbReference>
<organism evidence="3 4">
    <name type="scientific">Faecalibacter rhinopitheci</name>
    <dbReference type="NCBI Taxonomy" id="2779678"/>
    <lineage>
        <taxon>Bacteria</taxon>
        <taxon>Pseudomonadati</taxon>
        <taxon>Bacteroidota</taxon>
        <taxon>Flavobacteriia</taxon>
        <taxon>Flavobacteriales</taxon>
        <taxon>Weeksellaceae</taxon>
        <taxon>Faecalibacter</taxon>
    </lineage>
</organism>
<feature type="transmembrane region" description="Helical" evidence="1">
    <location>
        <begin position="12"/>
        <end position="35"/>
    </location>
</feature>
<protein>
    <submittedName>
        <fullName evidence="3">Histidine kinase</fullName>
    </submittedName>
</protein>
<dbReference type="Gene3D" id="3.30.565.10">
    <property type="entry name" value="Histidine kinase-like ATPase, C-terminal domain"/>
    <property type="match status" value="1"/>
</dbReference>